<dbReference type="KEGG" id="caqu:CAQU_07110"/>
<dbReference type="OrthoDB" id="3214694at2"/>
<name>A0A1L7CGA5_9CORY</name>
<proteinExistence type="predicted"/>
<evidence type="ECO:0000313" key="2">
    <source>
        <dbReference type="EMBL" id="APT84877.1"/>
    </source>
</evidence>
<protein>
    <recommendedName>
        <fullName evidence="4">LemA family protein</fullName>
    </recommendedName>
</protein>
<reference evidence="2 3" key="1">
    <citation type="submission" date="2014-08" db="EMBL/GenBank/DDBJ databases">
        <title>Complete genome sequence of Corynebacterium aquilae S-613T(T) (=DSM 44791(T)), isolated from the choana of a healthy golden eagle.</title>
        <authorList>
            <person name="Ruckert C."/>
            <person name="Albersmeier A."/>
            <person name="Winkler A."/>
            <person name="Kalinowski J."/>
        </authorList>
    </citation>
    <scope>NUCLEOTIDE SEQUENCE [LARGE SCALE GENOMIC DNA]</scope>
    <source>
        <strain evidence="2 3">S-613</strain>
    </source>
</reference>
<feature type="transmembrane region" description="Helical" evidence="1">
    <location>
        <begin position="6"/>
        <end position="27"/>
    </location>
</feature>
<keyword evidence="3" id="KW-1185">Reference proteome</keyword>
<accession>A0A1L7CGA5</accession>
<dbReference type="RefSeq" id="WP_075726400.1">
    <property type="nucleotide sequence ID" value="NZ_CP009245.1"/>
</dbReference>
<dbReference type="Proteomes" id="UP000185478">
    <property type="component" value="Chromosome"/>
</dbReference>
<sequence length="160" mass="17754">MTTVPLILLVVLVAALVMLGTWAILTAQRLNRLNIRTDARLAALEAALNQRAQLIEALEPDHAELAREVQSIDLTKTSVLNRGLAERELSATCRRNANDTNPHLVAANTRVELAVRFYNEAVRDTRAVRLRPAVRFFLLGGTAEVPEFFEQLHASSSEQC</sequence>
<keyword evidence="1" id="KW-0812">Transmembrane</keyword>
<keyword evidence="1" id="KW-0472">Membrane</keyword>
<dbReference type="STRING" id="1431546.CAQU_07110"/>
<dbReference type="AlphaFoldDB" id="A0A1L7CGA5"/>
<organism evidence="2 3">
    <name type="scientific">Corynebacterium aquilae DSM 44791</name>
    <dbReference type="NCBI Taxonomy" id="1431546"/>
    <lineage>
        <taxon>Bacteria</taxon>
        <taxon>Bacillati</taxon>
        <taxon>Actinomycetota</taxon>
        <taxon>Actinomycetes</taxon>
        <taxon>Mycobacteriales</taxon>
        <taxon>Corynebacteriaceae</taxon>
        <taxon>Corynebacterium</taxon>
    </lineage>
</organism>
<evidence type="ECO:0000313" key="3">
    <source>
        <dbReference type="Proteomes" id="UP000185478"/>
    </source>
</evidence>
<keyword evidence="1" id="KW-1133">Transmembrane helix</keyword>
<dbReference type="EMBL" id="CP009245">
    <property type="protein sequence ID" value="APT84877.1"/>
    <property type="molecule type" value="Genomic_DNA"/>
</dbReference>
<gene>
    <name evidence="2" type="ORF">CAQU_07110</name>
</gene>
<evidence type="ECO:0000256" key="1">
    <source>
        <dbReference type="SAM" id="Phobius"/>
    </source>
</evidence>
<evidence type="ECO:0008006" key="4">
    <source>
        <dbReference type="Google" id="ProtNLM"/>
    </source>
</evidence>